<sequence length="191" mass="21533">MVEVPLHVINQGNEEAYLAGARRRIEANARKGAAKRFQARIEAEPEFKALYAEICKRAEKGNRFFRSMADAISDYGNLTEKQEATCARIISEEAAKLAEIRARDAGSEFVGSLKERREFTLTITGYSKSDDDWGISYFHAMKDEAGNVFIYRGTVKIGEKGETVTFKATVKNHQERNGVKQTYLNRPTVDN</sequence>
<gene>
    <name evidence="1" type="ORF">P106B_72</name>
</gene>
<evidence type="ECO:0000313" key="1">
    <source>
        <dbReference type="EMBL" id="AHJ10755.1"/>
    </source>
</evidence>
<dbReference type="OrthoDB" id="33335at10239"/>
<reference evidence="1 2" key="1">
    <citation type="journal article" date="2015" name="Microbiology">
        <title>Genomic and phenotypic characterization of Rhizobium gallicum phage vB_RglS_P106B.</title>
        <authorList>
            <person name="Halmillawewa A.P."/>
            <person name="Restrepo-Cordoba M."/>
            <person name="Yost C.K."/>
            <person name="Hynes M.F."/>
        </authorList>
    </citation>
    <scope>NUCLEOTIDE SEQUENCE [LARGE SCALE GENOMIC DNA]</scope>
</reference>
<protein>
    <submittedName>
        <fullName evidence="1">Uncharacterized protein</fullName>
    </submittedName>
</protein>
<organism evidence="1 2">
    <name type="scientific">Rhizobium phage vB_RglS_P106B</name>
    <dbReference type="NCBI Taxonomy" id="1458697"/>
    <lineage>
        <taxon>Viruses</taxon>
        <taxon>Duplodnaviria</taxon>
        <taxon>Heunggongvirae</taxon>
        <taxon>Uroviricota</taxon>
        <taxon>Caudoviricetes</taxon>
        <taxon>Rigallicvirus</taxon>
        <taxon>Rigallicvirus P106B</taxon>
    </lineage>
</organism>
<dbReference type="RefSeq" id="YP_009005998.1">
    <property type="nucleotide sequence ID" value="NC_023566.1"/>
</dbReference>
<dbReference type="GeneID" id="18503018"/>
<name>W6E8I7_9CAUD</name>
<dbReference type="Proteomes" id="UP000019367">
    <property type="component" value="Segment"/>
</dbReference>
<dbReference type="KEGG" id="vg:18503018"/>
<evidence type="ECO:0000313" key="2">
    <source>
        <dbReference type="Proteomes" id="UP000019367"/>
    </source>
</evidence>
<proteinExistence type="predicted"/>
<keyword evidence="2" id="KW-1185">Reference proteome</keyword>
<accession>W6E8I7</accession>
<dbReference type="EMBL" id="KF977490">
    <property type="protein sequence ID" value="AHJ10755.1"/>
    <property type="molecule type" value="Genomic_DNA"/>
</dbReference>